<comment type="caution">
    <text evidence="1">The sequence shown here is derived from an EMBL/GenBank/DDBJ whole genome shotgun (WGS) entry which is preliminary data.</text>
</comment>
<name>A0A9X6XN13_9LACO</name>
<evidence type="ECO:0000313" key="2">
    <source>
        <dbReference type="Proteomes" id="UP000218139"/>
    </source>
</evidence>
<dbReference type="Proteomes" id="UP000218139">
    <property type="component" value="Unassembled WGS sequence"/>
</dbReference>
<organism evidence="1 2">
    <name type="scientific">Ligilactobacillus salivarius</name>
    <dbReference type="NCBI Taxonomy" id="1624"/>
    <lineage>
        <taxon>Bacteria</taxon>
        <taxon>Bacillati</taxon>
        <taxon>Bacillota</taxon>
        <taxon>Bacilli</taxon>
        <taxon>Lactobacillales</taxon>
        <taxon>Lactobacillaceae</taxon>
        <taxon>Ligilactobacillus</taxon>
    </lineage>
</organism>
<evidence type="ECO:0008006" key="3">
    <source>
        <dbReference type="Google" id="ProtNLM"/>
    </source>
</evidence>
<dbReference type="Pfam" id="PF07751">
    <property type="entry name" value="Abi_2"/>
    <property type="match status" value="1"/>
</dbReference>
<gene>
    <name evidence="1" type="ORF">A8C52_07265</name>
</gene>
<dbReference type="AlphaFoldDB" id="A0A9X6XN13"/>
<evidence type="ECO:0000313" key="1">
    <source>
        <dbReference type="EMBL" id="PAY46876.1"/>
    </source>
</evidence>
<reference evidence="1 2" key="1">
    <citation type="submission" date="2016-05" db="EMBL/GenBank/DDBJ databases">
        <authorList>
            <person name="Lee J.-Y."/>
            <person name="Kim E.B."/>
            <person name="Choi Y.-J."/>
        </authorList>
    </citation>
    <scope>NUCLEOTIDE SEQUENCE [LARGE SCALE GENOMIC DNA]</scope>
    <source>
        <strain evidence="1 2">KLA006</strain>
    </source>
</reference>
<dbReference type="EMBL" id="LXZO01000085">
    <property type="protein sequence ID" value="PAY46876.1"/>
    <property type="molecule type" value="Genomic_DNA"/>
</dbReference>
<proteinExistence type="predicted"/>
<accession>A0A9X6XN13</accession>
<dbReference type="RefSeq" id="WP_051454351.1">
    <property type="nucleotide sequence ID" value="NZ_JBQKEJ010000010.1"/>
</dbReference>
<protein>
    <recommendedName>
        <fullName evidence="3">Abortive phage resistance protein</fullName>
    </recommendedName>
</protein>
<dbReference type="InterPro" id="IPR011664">
    <property type="entry name" value="Abi_system_AbiD/AbiF-like"/>
</dbReference>
<sequence length="333" mass="38819">MKEYKQLEYVDQLKLFHARGIEFGYNLEDISENDKKYQKDLLTISTLGYYQLKDYAYPYFSESGYNNLTFSKLVSRYYRDKRLRNAVEHAIEDIETTLNTKIAFLLGNRFGSFGYLDFNKWCQTTGYNKYINKKINKYVIAKEQNTFLRKIQGKARKSSSRDVKLFDKNRNDTVYLPIWLIMNELTLGDSIHIVKLMRESLRIKLAKKFGCTVKEFISWLECINLVRNICCHNGNLIDIELVTRPKVPTDFKDLLVTIDAGNKKLYTNNLAIIICIIVKLMSSINPKYRFGNLVNSIGRLLDEANSSENYGFKSRESILECFSNSNIGKMSKI</sequence>